<sequence>MNQQRDIIVREYLRQQQEQANMINDDFTEQLTNDINVHHNQLVTTTDNTSEDELREFKEQVKSWLKLDNETKAINAKIKILDNERKHRKKLIDVFSKNILTFMGNNEIDELNSKDGVIKYKKSYVKEHLSQKLIREKLLEQFNSTIDAEEKINKVFKERDKVEVLRLKRT</sequence>
<name>A0A7M4CES7_9VIRU</name>
<dbReference type="Pfam" id="PF19064">
    <property type="entry name" value="DUF5760"/>
    <property type="match status" value="1"/>
</dbReference>
<protein>
    <submittedName>
        <fullName evidence="1">Uncharacterized protein</fullName>
    </submittedName>
</protein>
<proteinExistence type="predicted"/>
<dbReference type="EMBL" id="MT663534">
    <property type="protein sequence ID" value="QOI90187.1"/>
    <property type="molecule type" value="Genomic_DNA"/>
</dbReference>
<dbReference type="InterPro" id="IPR043918">
    <property type="entry name" value="DUF5760"/>
</dbReference>
<evidence type="ECO:0000313" key="1">
    <source>
        <dbReference type="EMBL" id="QOI90187.1"/>
    </source>
</evidence>
<organism evidence="1 2">
    <name type="scientific">Pyramimonas orientalis virus 01B</name>
    <dbReference type="NCBI Taxonomy" id="3134525"/>
    <lineage>
        <taxon>Viruses</taxon>
        <taxon>Varidnaviria</taxon>
        <taxon>Bamfordvirae</taxon>
        <taxon>Nucleocytoviricota</taxon>
        <taxon>Megaviricetes</taxon>
        <taxon>Imitervirales</taxon>
        <taxon>Allomimiviridae</taxon>
        <taxon>Heliosvirus</taxon>
        <taxon>Heliosvirus raunefjordenense</taxon>
    </lineage>
</organism>
<reference evidence="1" key="1">
    <citation type="submission" date="2020-06" db="EMBL/GenBank/DDBJ databases">
        <title>Lateral gene transfer of anion-conducting channel rhodopsins between green algae and giant viruses.</title>
        <authorList>
            <person name="Rozenberg A."/>
            <person name="Oppermann J."/>
            <person name="Wietek J."/>
            <person name="Fernandez Lahore R.G."/>
            <person name="Sandaa R.-A."/>
            <person name="Bratbak G."/>
            <person name="Hegemann P."/>
            <person name="Beja O."/>
        </authorList>
    </citation>
    <scope>NUCLEOTIDE SEQUENCE</scope>
    <source>
        <strain evidence="1">01B</strain>
    </source>
</reference>
<keyword evidence="2" id="KW-1185">Reference proteome</keyword>
<evidence type="ECO:0000313" key="2">
    <source>
        <dbReference type="Proteomes" id="UP001162120"/>
    </source>
</evidence>
<accession>A0A7M4CES7</accession>
<dbReference type="Proteomes" id="UP001162120">
    <property type="component" value="Segment"/>
</dbReference>
<gene>
    <name evidence="1" type="ORF">HWQ62_00050</name>
</gene>